<dbReference type="GO" id="GO:0005829">
    <property type="term" value="C:cytosol"/>
    <property type="evidence" value="ECO:0007669"/>
    <property type="project" value="TreeGrafter"/>
</dbReference>
<dbReference type="GO" id="GO:0000045">
    <property type="term" value="P:autophagosome assembly"/>
    <property type="evidence" value="ECO:0007669"/>
    <property type="project" value="TreeGrafter"/>
</dbReference>
<keyword evidence="3 6" id="KW-0547">Nucleotide-binding</keyword>
<dbReference type="PANTHER" id="PTHR24348:SF22">
    <property type="entry name" value="NON-SPECIFIC SERINE_THREONINE PROTEIN KINASE"/>
    <property type="match status" value="1"/>
</dbReference>
<dbReference type="PROSITE" id="PS00107">
    <property type="entry name" value="PROTEIN_KINASE_ATP"/>
    <property type="match status" value="1"/>
</dbReference>
<proteinExistence type="predicted"/>
<evidence type="ECO:0000259" key="7">
    <source>
        <dbReference type="PROSITE" id="PS50011"/>
    </source>
</evidence>
<evidence type="ECO:0000256" key="5">
    <source>
        <dbReference type="ARBA" id="ARBA00022840"/>
    </source>
</evidence>
<dbReference type="AlphaFoldDB" id="A0A1R2AZL0"/>
<dbReference type="OrthoDB" id="346907at2759"/>
<dbReference type="Gene3D" id="1.10.510.10">
    <property type="entry name" value="Transferase(Phosphotransferase) domain 1"/>
    <property type="match status" value="1"/>
</dbReference>
<gene>
    <name evidence="8" type="ORF">SteCoe_32265</name>
</gene>
<evidence type="ECO:0000313" key="8">
    <source>
        <dbReference type="EMBL" id="OMJ69895.1"/>
    </source>
</evidence>
<dbReference type="InterPro" id="IPR008271">
    <property type="entry name" value="Ser/Thr_kinase_AS"/>
</dbReference>
<accession>A0A1R2AZL0</accession>
<dbReference type="FunFam" id="3.30.200.20:FF:000042">
    <property type="entry name" value="Aurora kinase A"/>
    <property type="match status" value="1"/>
</dbReference>
<evidence type="ECO:0000313" key="9">
    <source>
        <dbReference type="Proteomes" id="UP000187209"/>
    </source>
</evidence>
<dbReference type="InterPro" id="IPR017441">
    <property type="entry name" value="Protein_kinase_ATP_BS"/>
</dbReference>
<keyword evidence="2" id="KW-0808">Transferase</keyword>
<feature type="domain" description="Protein kinase" evidence="7">
    <location>
        <begin position="8"/>
        <end position="260"/>
    </location>
</feature>
<dbReference type="SMART" id="SM00220">
    <property type="entry name" value="S_TKc"/>
    <property type="match status" value="1"/>
</dbReference>
<comment type="caution">
    <text evidence="8">The sequence shown here is derived from an EMBL/GenBank/DDBJ whole genome shotgun (WGS) entry which is preliminary data.</text>
</comment>
<reference evidence="8 9" key="1">
    <citation type="submission" date="2016-11" db="EMBL/GenBank/DDBJ databases">
        <title>The macronuclear genome of Stentor coeruleus: a giant cell with tiny introns.</title>
        <authorList>
            <person name="Slabodnick M."/>
            <person name="Ruby J.G."/>
            <person name="Reiff S.B."/>
            <person name="Swart E.C."/>
            <person name="Gosai S."/>
            <person name="Prabakaran S."/>
            <person name="Witkowska E."/>
            <person name="Larue G.E."/>
            <person name="Fisher S."/>
            <person name="Freeman R.M."/>
            <person name="Gunawardena J."/>
            <person name="Chu W."/>
            <person name="Stover N.A."/>
            <person name="Gregory B.D."/>
            <person name="Nowacki M."/>
            <person name="Derisi J."/>
            <person name="Roy S.W."/>
            <person name="Marshall W.F."/>
            <person name="Sood P."/>
        </authorList>
    </citation>
    <scope>NUCLEOTIDE SEQUENCE [LARGE SCALE GENOMIC DNA]</scope>
    <source>
        <strain evidence="8">WM001</strain>
    </source>
</reference>
<sequence length="508" mass="58009">MGKRIGQYELKSKLGQGTFGTVYLGKHIPSKNKIAVKMINRVGLKPEQQNRLEQEILCQRSVTSDYIVSLIDVQKTENNFYLILEFCEGGDLGQYIKSHGAVSEQVAQKWMQNLAEGFKALRIKNIIHRDLKLQNILMTENSPKAILKLADFGMSRFLGDGLAQTWLGTPLYMAPEMFKNKEGYDSKADIWSLGIVMYEMLVGEPPIKAQRRDEIPSAQKNLKAMPENLSPACLDLITRLLAYDPKDRISFDEFFTHPFIRKEEVKSLLITESNKSNKSESDKPEITQTDDFVLLDDQESCTDFVFLKTDTHPAINLSEIISLINKKVQISDVICKLASKLKINKEINGAYALIERATELLEISVDKGKELIDTHGLVPNSYPLFFEQVDKVKSLFNDCKRKSEELYKEVETSAEEQKKALKYEGKASENLAENLILNYSITLCKEAAKDEYLRDYLRASEKYKEAIVLLEFLIDKKDGENSDWEKFENFVVETKRRCETVTVKLTTA</sequence>
<dbReference type="InterPro" id="IPR000719">
    <property type="entry name" value="Prot_kinase_dom"/>
</dbReference>
<dbReference type="SUPFAM" id="SSF56112">
    <property type="entry name" value="Protein kinase-like (PK-like)"/>
    <property type="match status" value="1"/>
</dbReference>
<comment type="subunit">
    <text evidence="1">Monomer.</text>
</comment>
<dbReference type="PROSITE" id="PS50011">
    <property type="entry name" value="PROTEIN_KINASE_DOM"/>
    <property type="match status" value="1"/>
</dbReference>
<dbReference type="FunFam" id="1.10.510.10:FF:000571">
    <property type="entry name" value="Maternal embryonic leucine zipper kinase"/>
    <property type="match status" value="1"/>
</dbReference>
<dbReference type="Pfam" id="PF00069">
    <property type="entry name" value="Pkinase"/>
    <property type="match status" value="1"/>
</dbReference>
<dbReference type="Proteomes" id="UP000187209">
    <property type="component" value="Unassembled WGS sequence"/>
</dbReference>
<evidence type="ECO:0000256" key="3">
    <source>
        <dbReference type="ARBA" id="ARBA00022741"/>
    </source>
</evidence>
<name>A0A1R2AZL0_9CILI</name>
<dbReference type="GO" id="GO:0016020">
    <property type="term" value="C:membrane"/>
    <property type="evidence" value="ECO:0007669"/>
    <property type="project" value="TreeGrafter"/>
</dbReference>
<organism evidence="8 9">
    <name type="scientific">Stentor coeruleus</name>
    <dbReference type="NCBI Taxonomy" id="5963"/>
    <lineage>
        <taxon>Eukaryota</taxon>
        <taxon>Sar</taxon>
        <taxon>Alveolata</taxon>
        <taxon>Ciliophora</taxon>
        <taxon>Postciliodesmatophora</taxon>
        <taxon>Heterotrichea</taxon>
        <taxon>Heterotrichida</taxon>
        <taxon>Stentoridae</taxon>
        <taxon>Stentor</taxon>
    </lineage>
</organism>
<dbReference type="EMBL" id="MPUH01001146">
    <property type="protein sequence ID" value="OMJ69895.1"/>
    <property type="molecule type" value="Genomic_DNA"/>
</dbReference>
<dbReference type="InterPro" id="IPR045269">
    <property type="entry name" value="Atg1-like"/>
</dbReference>
<evidence type="ECO:0000256" key="4">
    <source>
        <dbReference type="ARBA" id="ARBA00022777"/>
    </source>
</evidence>
<protein>
    <recommendedName>
        <fullName evidence="7">Protein kinase domain-containing protein</fullName>
    </recommendedName>
</protein>
<dbReference type="PROSITE" id="PS00108">
    <property type="entry name" value="PROTEIN_KINASE_ST"/>
    <property type="match status" value="1"/>
</dbReference>
<keyword evidence="5 6" id="KW-0067">ATP-binding</keyword>
<evidence type="ECO:0000256" key="6">
    <source>
        <dbReference type="PROSITE-ProRule" id="PRU10141"/>
    </source>
</evidence>
<dbReference type="InterPro" id="IPR011009">
    <property type="entry name" value="Kinase-like_dom_sf"/>
</dbReference>
<dbReference type="GO" id="GO:0000407">
    <property type="term" value="C:phagophore assembly site"/>
    <property type="evidence" value="ECO:0007669"/>
    <property type="project" value="TreeGrafter"/>
</dbReference>
<keyword evidence="4" id="KW-0418">Kinase</keyword>
<dbReference type="PANTHER" id="PTHR24348">
    <property type="entry name" value="SERINE/THREONINE-PROTEIN KINASE UNC-51-RELATED"/>
    <property type="match status" value="1"/>
</dbReference>
<dbReference type="GO" id="GO:0010506">
    <property type="term" value="P:regulation of autophagy"/>
    <property type="evidence" value="ECO:0007669"/>
    <property type="project" value="InterPro"/>
</dbReference>
<evidence type="ECO:0000256" key="2">
    <source>
        <dbReference type="ARBA" id="ARBA00022679"/>
    </source>
</evidence>
<dbReference type="GO" id="GO:0004674">
    <property type="term" value="F:protein serine/threonine kinase activity"/>
    <property type="evidence" value="ECO:0007669"/>
    <property type="project" value="InterPro"/>
</dbReference>
<dbReference type="GO" id="GO:0005524">
    <property type="term" value="F:ATP binding"/>
    <property type="evidence" value="ECO:0007669"/>
    <property type="project" value="UniProtKB-UniRule"/>
</dbReference>
<dbReference type="GO" id="GO:0005776">
    <property type="term" value="C:autophagosome"/>
    <property type="evidence" value="ECO:0007669"/>
    <property type="project" value="TreeGrafter"/>
</dbReference>
<keyword evidence="9" id="KW-1185">Reference proteome</keyword>
<evidence type="ECO:0000256" key="1">
    <source>
        <dbReference type="ARBA" id="ARBA00011245"/>
    </source>
</evidence>
<feature type="binding site" evidence="6">
    <location>
        <position position="37"/>
    </location>
    <ligand>
        <name>ATP</name>
        <dbReference type="ChEBI" id="CHEBI:30616"/>
    </ligand>
</feature>